<evidence type="ECO:0000256" key="1">
    <source>
        <dbReference type="SAM" id="Phobius"/>
    </source>
</evidence>
<name>A0A0C2MF80_THEKT</name>
<dbReference type="EMBL" id="JWZT01004803">
    <property type="protein sequence ID" value="KII63039.1"/>
    <property type="molecule type" value="Genomic_DNA"/>
</dbReference>
<comment type="caution">
    <text evidence="3">The sequence shown here is derived from an EMBL/GenBank/DDBJ whole genome shotgun (WGS) entry which is preliminary data.</text>
</comment>
<keyword evidence="1" id="KW-0472">Membrane</keyword>
<feature type="transmembrane region" description="Helical" evidence="1">
    <location>
        <begin position="100"/>
        <end position="118"/>
    </location>
</feature>
<accession>A0A0C2MF80</accession>
<dbReference type="Gene3D" id="2.30.39.10">
    <property type="entry name" value="Alpha-1-antitrypsin, domain 1"/>
    <property type="match status" value="1"/>
</dbReference>
<evidence type="ECO:0000313" key="4">
    <source>
        <dbReference type="Proteomes" id="UP000031668"/>
    </source>
</evidence>
<keyword evidence="4" id="KW-1185">Reference proteome</keyword>
<proteinExistence type="predicted"/>
<dbReference type="InterPro" id="IPR036186">
    <property type="entry name" value="Serpin_sf"/>
</dbReference>
<keyword evidence="1" id="KW-0812">Transmembrane</keyword>
<keyword evidence="1" id="KW-1133">Transmembrane helix</keyword>
<reference evidence="3 4" key="1">
    <citation type="journal article" date="2014" name="Genome Biol. Evol.">
        <title>The genome of the myxosporean Thelohanellus kitauei shows adaptations to nutrient acquisition within its fish host.</title>
        <authorList>
            <person name="Yang Y."/>
            <person name="Xiong J."/>
            <person name="Zhou Z."/>
            <person name="Huo F."/>
            <person name="Miao W."/>
            <person name="Ran C."/>
            <person name="Liu Y."/>
            <person name="Zhang J."/>
            <person name="Feng J."/>
            <person name="Wang M."/>
            <person name="Wang M."/>
            <person name="Wang L."/>
            <person name="Yao B."/>
        </authorList>
    </citation>
    <scope>NUCLEOTIDE SEQUENCE [LARGE SCALE GENOMIC DNA]</scope>
    <source>
        <strain evidence="3">Wuqing</strain>
    </source>
</reference>
<evidence type="ECO:0000259" key="2">
    <source>
        <dbReference type="Pfam" id="PF00079"/>
    </source>
</evidence>
<dbReference type="Proteomes" id="UP000031668">
    <property type="component" value="Unassembled WGS sequence"/>
</dbReference>
<dbReference type="OrthoDB" id="5966977at2759"/>
<dbReference type="SUPFAM" id="SSF56574">
    <property type="entry name" value="Serpins"/>
    <property type="match status" value="1"/>
</dbReference>
<dbReference type="Pfam" id="PF00079">
    <property type="entry name" value="Serpin"/>
    <property type="match status" value="1"/>
</dbReference>
<dbReference type="AlphaFoldDB" id="A0A0C2MF80"/>
<protein>
    <recommendedName>
        <fullName evidence="2">Serpin domain-containing protein</fullName>
    </recommendedName>
</protein>
<feature type="domain" description="Serpin" evidence="2">
    <location>
        <begin position="8"/>
        <end position="121"/>
    </location>
</feature>
<gene>
    <name evidence="3" type="ORF">RF11_15486</name>
</gene>
<evidence type="ECO:0000313" key="3">
    <source>
        <dbReference type="EMBL" id="KII63039.1"/>
    </source>
</evidence>
<organism evidence="3 4">
    <name type="scientific">Thelohanellus kitauei</name>
    <name type="common">Myxosporean</name>
    <dbReference type="NCBI Taxonomy" id="669202"/>
    <lineage>
        <taxon>Eukaryota</taxon>
        <taxon>Metazoa</taxon>
        <taxon>Cnidaria</taxon>
        <taxon>Myxozoa</taxon>
        <taxon>Myxosporea</taxon>
        <taxon>Bivalvulida</taxon>
        <taxon>Platysporina</taxon>
        <taxon>Myxobolidae</taxon>
        <taxon>Thelohanellus</taxon>
    </lineage>
</organism>
<dbReference type="InterPro" id="IPR042185">
    <property type="entry name" value="Serpin_sf_2"/>
</dbReference>
<dbReference type="Gene3D" id="3.30.497.10">
    <property type="entry name" value="Antithrombin, subunit I, domain 2"/>
    <property type="match status" value="1"/>
</dbReference>
<dbReference type="InterPro" id="IPR023796">
    <property type="entry name" value="Serpin_dom"/>
</dbReference>
<dbReference type="InterPro" id="IPR042178">
    <property type="entry name" value="Serpin_sf_1"/>
</dbReference>
<sequence length="124" mass="14407">MNSYFERSELEYVDLRVPKFQIIAKNDLVDTLKNFGITDLFDPYLADFGRMTNKTVFIGNIIQISNLVIDDFDLTEPHFIPKMDENSTLTIYEFYVRSPFLFLVFSFGANFVHISAVVTNPNVY</sequence>